<protein>
    <recommendedName>
        <fullName evidence="3">Polyketide cyclase/dehydrase/lipid transport protein</fullName>
    </recommendedName>
</protein>
<comment type="caution">
    <text evidence="1">The sequence shown here is derived from an EMBL/GenBank/DDBJ whole genome shotgun (WGS) entry which is preliminary data.</text>
</comment>
<dbReference type="AlphaFoldDB" id="A0A561U9Q0"/>
<dbReference type="Gene3D" id="3.30.530.20">
    <property type="match status" value="1"/>
</dbReference>
<dbReference type="SUPFAM" id="SSF55961">
    <property type="entry name" value="Bet v1-like"/>
    <property type="match status" value="1"/>
</dbReference>
<dbReference type="Proteomes" id="UP000316184">
    <property type="component" value="Unassembled WGS sequence"/>
</dbReference>
<evidence type="ECO:0008006" key="3">
    <source>
        <dbReference type="Google" id="ProtNLM"/>
    </source>
</evidence>
<evidence type="ECO:0000313" key="1">
    <source>
        <dbReference type="EMBL" id="TWF96090.1"/>
    </source>
</evidence>
<dbReference type="RefSeq" id="WP_145739523.1">
    <property type="nucleotide sequence ID" value="NZ_VIWX01000002.1"/>
</dbReference>
<dbReference type="OrthoDB" id="4718428at2"/>
<evidence type="ECO:0000313" key="2">
    <source>
        <dbReference type="Proteomes" id="UP000316184"/>
    </source>
</evidence>
<dbReference type="EMBL" id="VIWX01000002">
    <property type="protein sequence ID" value="TWF96090.1"/>
    <property type="molecule type" value="Genomic_DNA"/>
</dbReference>
<reference evidence="1 2" key="1">
    <citation type="submission" date="2019-06" db="EMBL/GenBank/DDBJ databases">
        <title>Sequencing the genomes of 1000 actinobacteria strains.</title>
        <authorList>
            <person name="Klenk H.-P."/>
        </authorList>
    </citation>
    <scope>NUCLEOTIDE SEQUENCE [LARGE SCALE GENOMIC DNA]</scope>
    <source>
        <strain evidence="1 2">DSM 46699</strain>
    </source>
</reference>
<gene>
    <name evidence="1" type="ORF">FHU35_121091</name>
</gene>
<dbReference type="InterPro" id="IPR023393">
    <property type="entry name" value="START-like_dom_sf"/>
</dbReference>
<accession>A0A561U9Q0</accession>
<proteinExistence type="predicted"/>
<name>A0A561U9Q0_9PSEU</name>
<sequence length="165" mass="18263">MPFYSTMAETDIECSAADVYSYITNPANWEESRLVTDPGWTLVPPGRQPEGTVWRGVRGDDWSVLEAEPGRRWIVRSRADDRASSVTITYSFSEVEGMTHVFRHVEIEVCDHAVISEHARAAFACSTSSREVVAEVKEALEAGREVVLPQVSVPIPVSPSPSRLS</sequence>
<organism evidence="1 2">
    <name type="scientific">Saccharopolyspora dendranthemae</name>
    <dbReference type="NCBI Taxonomy" id="1181886"/>
    <lineage>
        <taxon>Bacteria</taxon>
        <taxon>Bacillati</taxon>
        <taxon>Actinomycetota</taxon>
        <taxon>Actinomycetes</taxon>
        <taxon>Pseudonocardiales</taxon>
        <taxon>Pseudonocardiaceae</taxon>
        <taxon>Saccharopolyspora</taxon>
    </lineage>
</organism>
<keyword evidence="2" id="KW-1185">Reference proteome</keyword>